<dbReference type="CDD" id="cd09601">
    <property type="entry name" value="M1_APN-Q_like"/>
    <property type="match status" value="1"/>
</dbReference>
<evidence type="ECO:0000256" key="4">
    <source>
        <dbReference type="ARBA" id="ARBA00022723"/>
    </source>
</evidence>
<dbReference type="InterPro" id="IPR034016">
    <property type="entry name" value="M1_APN-typ"/>
</dbReference>
<dbReference type="Pfam" id="PF11838">
    <property type="entry name" value="ERAP1_C"/>
    <property type="match status" value="1"/>
</dbReference>
<dbReference type="Pfam" id="PF17900">
    <property type="entry name" value="Peptidase_M1_N"/>
    <property type="match status" value="1"/>
</dbReference>
<evidence type="ECO:0000256" key="6">
    <source>
        <dbReference type="ARBA" id="ARBA00022833"/>
    </source>
</evidence>
<comment type="cofactor">
    <cofactor evidence="9 11">
        <name>Zn(2+)</name>
        <dbReference type="ChEBI" id="CHEBI:29105"/>
    </cofactor>
    <text evidence="9 11">Binds 1 zinc ion per subunit.</text>
</comment>
<dbReference type="Pfam" id="PF01433">
    <property type="entry name" value="Peptidase_M1"/>
    <property type="match status" value="1"/>
</dbReference>
<dbReference type="GO" id="GO:0005615">
    <property type="term" value="C:extracellular space"/>
    <property type="evidence" value="ECO:0007669"/>
    <property type="project" value="TreeGrafter"/>
</dbReference>
<evidence type="ECO:0000256" key="5">
    <source>
        <dbReference type="ARBA" id="ARBA00022801"/>
    </source>
</evidence>
<feature type="binding site" evidence="9">
    <location>
        <position position="373"/>
    </location>
    <ligand>
        <name>Zn(2+)</name>
        <dbReference type="ChEBI" id="CHEBI:29105"/>
        <note>catalytic</note>
    </ligand>
</feature>
<dbReference type="InterPro" id="IPR024571">
    <property type="entry name" value="ERAP1-like_C_dom"/>
</dbReference>
<evidence type="ECO:0000256" key="3">
    <source>
        <dbReference type="ARBA" id="ARBA00022670"/>
    </source>
</evidence>
<dbReference type="InterPro" id="IPR001930">
    <property type="entry name" value="Peptidase_M1"/>
</dbReference>
<dbReference type="InterPro" id="IPR042097">
    <property type="entry name" value="Aminopeptidase_N-like_N_sf"/>
</dbReference>
<keyword evidence="3 11" id="KW-0645">Protease</keyword>
<dbReference type="GO" id="GO:0006508">
    <property type="term" value="P:proteolysis"/>
    <property type="evidence" value="ECO:0007669"/>
    <property type="project" value="UniProtKB-KW"/>
</dbReference>
<dbReference type="SUPFAM" id="SSF63737">
    <property type="entry name" value="Leukotriene A4 hydrolase N-terminal domain"/>
    <property type="match status" value="1"/>
</dbReference>
<dbReference type="InterPro" id="IPR027268">
    <property type="entry name" value="Peptidase_M4/M1_CTD_sf"/>
</dbReference>
<feature type="signal peptide" evidence="12">
    <location>
        <begin position="1"/>
        <end position="25"/>
    </location>
</feature>
<feature type="chain" id="PRO_5005488612" description="Aminopeptidase" evidence="12">
    <location>
        <begin position="26"/>
        <end position="939"/>
    </location>
</feature>
<name>A0A0K2UD52_LEPSM</name>
<dbReference type="SUPFAM" id="SSF55486">
    <property type="entry name" value="Metalloproteases ('zincins'), catalytic domain"/>
    <property type="match status" value="1"/>
</dbReference>
<dbReference type="GO" id="GO:0070006">
    <property type="term" value="F:metalloaminopeptidase activity"/>
    <property type="evidence" value="ECO:0007669"/>
    <property type="project" value="TreeGrafter"/>
</dbReference>
<dbReference type="Gene3D" id="2.60.40.1730">
    <property type="entry name" value="tricorn interacting facor f3 domain"/>
    <property type="match status" value="1"/>
</dbReference>
<feature type="site" description="Transition state stabilizer" evidence="10">
    <location>
        <position position="451"/>
    </location>
</feature>
<reference evidence="16" key="1">
    <citation type="submission" date="2014-05" db="EMBL/GenBank/DDBJ databases">
        <authorList>
            <person name="Chronopoulou M."/>
        </authorList>
    </citation>
    <scope>NUCLEOTIDE SEQUENCE</scope>
    <source>
        <tissue evidence="16">Whole organism</tissue>
    </source>
</reference>
<dbReference type="EC" id="3.4.11.-" evidence="11"/>
<dbReference type="Gene3D" id="1.10.390.10">
    <property type="entry name" value="Neutral Protease Domain 2"/>
    <property type="match status" value="1"/>
</dbReference>
<evidence type="ECO:0000256" key="1">
    <source>
        <dbReference type="ARBA" id="ARBA00004609"/>
    </source>
</evidence>
<feature type="domain" description="Peptidase M1 membrane alanine aminopeptidase" evidence="13">
    <location>
        <begin position="299"/>
        <end position="500"/>
    </location>
</feature>
<dbReference type="GO" id="GO:0005737">
    <property type="term" value="C:cytoplasm"/>
    <property type="evidence" value="ECO:0007669"/>
    <property type="project" value="TreeGrafter"/>
</dbReference>
<protein>
    <recommendedName>
        <fullName evidence="11">Aminopeptidase</fullName>
        <ecNumber evidence="11">3.4.11.-</ecNumber>
    </recommendedName>
</protein>
<dbReference type="InterPro" id="IPR050344">
    <property type="entry name" value="Peptidase_M1_aminopeptidases"/>
</dbReference>
<feature type="binding site" evidence="9">
    <location>
        <position position="369"/>
    </location>
    <ligand>
        <name>Zn(2+)</name>
        <dbReference type="ChEBI" id="CHEBI:29105"/>
        <note>catalytic</note>
    </ligand>
</feature>
<evidence type="ECO:0000256" key="2">
    <source>
        <dbReference type="ARBA" id="ARBA00010136"/>
    </source>
</evidence>
<dbReference type="InterPro" id="IPR014782">
    <property type="entry name" value="Peptidase_M1_dom"/>
</dbReference>
<evidence type="ECO:0000256" key="8">
    <source>
        <dbReference type="PIRSR" id="PIRSR634016-1"/>
    </source>
</evidence>
<comment type="similarity">
    <text evidence="2 11">Belongs to the peptidase M1 family.</text>
</comment>
<keyword evidence="7 11" id="KW-0482">Metalloprotease</keyword>
<dbReference type="PANTHER" id="PTHR11533">
    <property type="entry name" value="PROTEASE M1 ZINC METALLOPROTEASE"/>
    <property type="match status" value="1"/>
</dbReference>
<evidence type="ECO:0000256" key="9">
    <source>
        <dbReference type="PIRSR" id="PIRSR634016-3"/>
    </source>
</evidence>
<comment type="subcellular location">
    <subcellularLocation>
        <location evidence="1">Cell membrane</location>
        <topology evidence="1">Lipid-anchor</topology>
        <topology evidence="1">GPI-anchor</topology>
    </subcellularLocation>
</comment>
<dbReference type="InterPro" id="IPR045357">
    <property type="entry name" value="Aminopeptidase_N-like_N"/>
</dbReference>
<organism evidence="16">
    <name type="scientific">Lepeophtheirus salmonis</name>
    <name type="common">Salmon louse</name>
    <name type="synonym">Caligus salmonis</name>
    <dbReference type="NCBI Taxonomy" id="72036"/>
    <lineage>
        <taxon>Eukaryota</taxon>
        <taxon>Metazoa</taxon>
        <taxon>Ecdysozoa</taxon>
        <taxon>Arthropoda</taxon>
        <taxon>Crustacea</taxon>
        <taxon>Multicrustacea</taxon>
        <taxon>Hexanauplia</taxon>
        <taxon>Copepoda</taxon>
        <taxon>Siphonostomatoida</taxon>
        <taxon>Caligidae</taxon>
        <taxon>Lepeophtheirus</taxon>
    </lineage>
</organism>
<evidence type="ECO:0000313" key="16">
    <source>
        <dbReference type="EMBL" id="CDW35842.1"/>
    </source>
</evidence>
<evidence type="ECO:0000256" key="12">
    <source>
        <dbReference type="SAM" id="SignalP"/>
    </source>
</evidence>
<feature type="binding site" evidence="9">
    <location>
        <position position="392"/>
    </location>
    <ligand>
        <name>Zn(2+)</name>
        <dbReference type="ChEBI" id="CHEBI:29105"/>
        <note>catalytic</note>
    </ligand>
</feature>
<proteinExistence type="inferred from homology"/>
<dbReference type="GO" id="GO:0005886">
    <property type="term" value="C:plasma membrane"/>
    <property type="evidence" value="ECO:0007669"/>
    <property type="project" value="UniProtKB-SubCell"/>
</dbReference>
<sequence>MNSWNMSRLLLLILPWLMYFNYVRALDFQLPHHVKPTSYDVKLSPQYEESNTLSGVIKIEVECVMEGSKNITLHAKLINITYMNIIDKILGNIINIANVSYGQATSDLVIINLLENLRKGSVYILTINYTTETIYEPEIIITEKNETGISDYDDYDYDFDITIGTRDITTVNNEYGNTPGFLYANGVYYTQMEPIYARTVFPCFDEPSFKAVFNITLRRPKNMTSISNMPISQTITSENSSDFVLDIFESTPLMSSYLVAFVITNYTNERIPTNDSLELRIWSSEEDKLKTCWAKKVSPTLYEYLVEYFGTTLPIPKEDLIAVPGLTRAGALENWGLTTFLSKYLLIEENMKSIRSLYSKDEIVVIIAHEVTHQWMGGIITPSWWEDLWLKEGTTTYLSYLASSEFVSWDRFVFFVFQEAMRMDSTDSPKSVKGNIMNNRDIIHMYHRITYDKGAVIMRMLSGIIGEKEFQKVFQNLIQKYNLKNIDEDIFWKEIQEVVSSKEHIIPQNLTFKVLMGPWITQVGYPVITVSPNFEKGSIQISQNSFSYDFSSDDRSENVWWVPLKYNIRNKHDNGTSRLIWLNDTKLNQTYHDMDLTNSPHCLYPVIFNINQTGYYRINYNDENWNRITLYLRRNFTRIYKYNRAQLIDDSFSLAIAGYTSYLVPFKITTYLLNEDEPLIWLTFFKRLSDITSKIFSIEIQDKIKIYLRSITQKLFDKYQKEYSNSKNFLQKKLWQLSTQWSCKFGNPKCINMSIKAVEEWMKDVNKVPNEDIFEALVCTAIQEGNESVWDFVASQYEFTNYPNELIASLACSKNVSIIEKYLNMTRENQTFNSMADIVYEKVCETQIGRFAFIDFVKVEFDQILTWGDISLFLSVGESVYNVLELSDNITRFEEVAEFMKTKPYFSKLEINIKRKEWYMNQANVKIVNDWIQENITSF</sequence>
<keyword evidence="12" id="KW-0732">Signal</keyword>
<evidence type="ECO:0000256" key="11">
    <source>
        <dbReference type="RuleBase" id="RU364040"/>
    </source>
</evidence>
<feature type="domain" description="ERAP1-like C-terminal" evidence="14">
    <location>
        <begin position="606"/>
        <end position="904"/>
    </location>
</feature>
<dbReference type="Gene3D" id="2.60.40.1910">
    <property type="match status" value="1"/>
</dbReference>
<evidence type="ECO:0000256" key="7">
    <source>
        <dbReference type="ARBA" id="ARBA00023049"/>
    </source>
</evidence>
<dbReference type="PANTHER" id="PTHR11533:SF294">
    <property type="entry name" value="THYROTROPIN-RELEASING HORMONE-DEGRADING ECTOENZYME"/>
    <property type="match status" value="1"/>
</dbReference>
<feature type="domain" description="Aminopeptidase N-like N-terminal" evidence="15">
    <location>
        <begin position="35"/>
        <end position="258"/>
    </location>
</feature>
<keyword evidence="6 9" id="KW-0862">Zinc</keyword>
<dbReference type="EMBL" id="HACA01018481">
    <property type="protein sequence ID" value="CDW35842.1"/>
    <property type="molecule type" value="Transcribed_RNA"/>
</dbReference>
<dbReference type="AlphaFoldDB" id="A0A0K2UD52"/>
<dbReference type="Gene3D" id="1.25.50.20">
    <property type="match status" value="1"/>
</dbReference>
<evidence type="ECO:0000259" key="13">
    <source>
        <dbReference type="Pfam" id="PF01433"/>
    </source>
</evidence>
<keyword evidence="11" id="KW-0031">Aminopeptidase</keyword>
<keyword evidence="5 11" id="KW-0378">Hydrolase</keyword>
<evidence type="ECO:0000259" key="14">
    <source>
        <dbReference type="Pfam" id="PF11838"/>
    </source>
</evidence>
<accession>A0A0K2UD52</accession>
<dbReference type="GO" id="GO:0008270">
    <property type="term" value="F:zinc ion binding"/>
    <property type="evidence" value="ECO:0007669"/>
    <property type="project" value="UniProtKB-UniRule"/>
</dbReference>
<evidence type="ECO:0000256" key="10">
    <source>
        <dbReference type="PIRSR" id="PIRSR634016-4"/>
    </source>
</evidence>
<dbReference type="GO" id="GO:0043171">
    <property type="term" value="P:peptide catabolic process"/>
    <property type="evidence" value="ECO:0007669"/>
    <property type="project" value="TreeGrafter"/>
</dbReference>
<evidence type="ECO:0000259" key="15">
    <source>
        <dbReference type="Pfam" id="PF17900"/>
    </source>
</evidence>
<dbReference type="OrthoDB" id="7864030at2759"/>
<keyword evidence="4 9" id="KW-0479">Metal-binding</keyword>
<dbReference type="GO" id="GO:0042277">
    <property type="term" value="F:peptide binding"/>
    <property type="evidence" value="ECO:0007669"/>
    <property type="project" value="TreeGrafter"/>
</dbReference>
<feature type="active site" description="Proton acceptor" evidence="8">
    <location>
        <position position="370"/>
    </location>
</feature>
<dbReference type="PRINTS" id="PR00756">
    <property type="entry name" value="ALADIPTASE"/>
</dbReference>